<evidence type="ECO:0000313" key="2">
    <source>
        <dbReference type="Proteomes" id="UP000296159"/>
    </source>
</evidence>
<evidence type="ECO:0008006" key="3">
    <source>
        <dbReference type="Google" id="ProtNLM"/>
    </source>
</evidence>
<dbReference type="SUPFAM" id="SSF69118">
    <property type="entry name" value="AhpD-like"/>
    <property type="match status" value="1"/>
</dbReference>
<accession>A0A2U1UCV9</accession>
<evidence type="ECO:0000313" key="1">
    <source>
        <dbReference type="EMBL" id="PWC19501.1"/>
    </source>
</evidence>
<comment type="caution">
    <text evidence="1">The sequence shown here is derived from an EMBL/GenBank/DDBJ whole genome shotgun (WGS) entry which is preliminary data.</text>
</comment>
<dbReference type="Gene3D" id="1.20.1290.10">
    <property type="entry name" value="AhpD-like"/>
    <property type="match status" value="1"/>
</dbReference>
<dbReference type="InterPro" id="IPR029032">
    <property type="entry name" value="AhpD-like"/>
</dbReference>
<dbReference type="AlphaFoldDB" id="A0A2U1UCV9"/>
<name>A0A2U1UCV9_9GAMM</name>
<keyword evidence="2" id="KW-1185">Reference proteome</keyword>
<organism evidence="1 2">
    <name type="scientific">Brenneria corticis</name>
    <dbReference type="NCBI Taxonomy" id="2173106"/>
    <lineage>
        <taxon>Bacteria</taxon>
        <taxon>Pseudomonadati</taxon>
        <taxon>Pseudomonadota</taxon>
        <taxon>Gammaproteobacteria</taxon>
        <taxon>Enterobacterales</taxon>
        <taxon>Pectobacteriaceae</taxon>
        <taxon>Brenneria</taxon>
    </lineage>
</organism>
<proteinExistence type="predicted"/>
<reference evidence="1 2" key="1">
    <citation type="submission" date="2018-04" db="EMBL/GenBank/DDBJ databases">
        <title>Brenneria corticis sp.nov.</title>
        <authorList>
            <person name="Li Y."/>
        </authorList>
    </citation>
    <scope>NUCLEOTIDE SEQUENCE [LARGE SCALE GENOMIC DNA]</scope>
    <source>
        <strain evidence="1 2">CFCC 11842</strain>
    </source>
</reference>
<gene>
    <name evidence="1" type="ORF">DDT56_00540</name>
</gene>
<protein>
    <recommendedName>
        <fullName evidence="3">Carboxymuconolactone decarboxylase family protein</fullName>
    </recommendedName>
</protein>
<dbReference type="Proteomes" id="UP000296159">
    <property type="component" value="Unassembled WGS sequence"/>
</dbReference>
<sequence>MAETLIDLVSYEKLNFAQKSTYYSKLARDGRVTNMQRTLLHSITSFDTFMRSYNLRDFLVPIFGRRAIWIFAHTISEGTDCLICSTFFRRLLIDAGISPDSYEPTEDEKHLQSLARAFLNNGHGVDKESWAALKDKYNDEILTALISYGTMVIANNLFNNIVNPPLDEYLYDYTKP</sequence>
<dbReference type="RefSeq" id="WP_136164571.1">
    <property type="nucleotide sequence ID" value="NZ_KZ819071.1"/>
</dbReference>
<dbReference type="EMBL" id="QDKH01000001">
    <property type="protein sequence ID" value="PWC19501.1"/>
    <property type="molecule type" value="Genomic_DNA"/>
</dbReference>